<feature type="region of interest" description="Disordered" evidence="1">
    <location>
        <begin position="1"/>
        <end position="40"/>
    </location>
</feature>
<evidence type="ECO:0000256" key="1">
    <source>
        <dbReference type="SAM" id="MobiDB-lite"/>
    </source>
</evidence>
<proteinExistence type="predicted"/>
<gene>
    <name evidence="2" type="ORF">RBWH47_01133</name>
</gene>
<comment type="caution">
    <text evidence="2">The sequence shown here is derived from an EMBL/GenBank/DDBJ whole genome shotgun (WGS) entry which is preliminary data.</text>
</comment>
<organism evidence="2 3">
    <name type="scientific">Rhodopirellula baltica WH47</name>
    <dbReference type="NCBI Taxonomy" id="991778"/>
    <lineage>
        <taxon>Bacteria</taxon>
        <taxon>Pseudomonadati</taxon>
        <taxon>Planctomycetota</taxon>
        <taxon>Planctomycetia</taxon>
        <taxon>Pirellulales</taxon>
        <taxon>Pirellulaceae</taxon>
        <taxon>Rhodopirellula</taxon>
    </lineage>
</organism>
<reference evidence="2 3" key="1">
    <citation type="journal article" date="2013" name="Mar. Genomics">
        <title>Expression of sulfatases in Rhodopirellula baltica and the diversity of sulfatases in the genus Rhodopirellula.</title>
        <authorList>
            <person name="Wegner C.E."/>
            <person name="Richter-Heitmann T."/>
            <person name="Klindworth A."/>
            <person name="Klockow C."/>
            <person name="Richter M."/>
            <person name="Achstetter T."/>
            <person name="Glockner F.O."/>
            <person name="Harder J."/>
        </authorList>
    </citation>
    <scope>NUCLEOTIDE SEQUENCE [LARGE SCALE GENOMIC DNA]</scope>
    <source>
        <strain evidence="2 3">WH47</strain>
    </source>
</reference>
<protein>
    <submittedName>
        <fullName evidence="2">Uncharacterized protein</fullName>
    </submittedName>
</protein>
<sequence length="58" mass="6432">MGGEAGPIEYTIPNDCVPRESSHHQSVGTIGQKSTIPPQNRFNRHERANLCRSRAICN</sequence>
<evidence type="ECO:0000313" key="3">
    <source>
        <dbReference type="Proteomes" id="UP000006222"/>
    </source>
</evidence>
<dbReference type="PATRIC" id="fig|991778.3.peg.2266"/>
<name>F2AR12_RHOBT</name>
<evidence type="ECO:0000313" key="2">
    <source>
        <dbReference type="EMBL" id="EGF27890.1"/>
    </source>
</evidence>
<feature type="compositionally biased region" description="Polar residues" evidence="1">
    <location>
        <begin position="24"/>
        <end position="40"/>
    </location>
</feature>
<dbReference type="Proteomes" id="UP000006222">
    <property type="component" value="Unassembled WGS sequence"/>
</dbReference>
<dbReference type="AlphaFoldDB" id="F2AR12"/>
<accession>F2AR12</accession>
<dbReference type="EMBL" id="AFAR01000123">
    <property type="protein sequence ID" value="EGF27890.1"/>
    <property type="molecule type" value="Genomic_DNA"/>
</dbReference>